<dbReference type="AlphaFoldDB" id="A0A838ZR83"/>
<evidence type="ECO:0000313" key="2">
    <source>
        <dbReference type="Proteomes" id="UP000552241"/>
    </source>
</evidence>
<dbReference type="Proteomes" id="UP000552241">
    <property type="component" value="Unassembled WGS sequence"/>
</dbReference>
<organism evidence="1 2">
    <name type="scientific">Moheibacter lacus</name>
    <dbReference type="NCBI Taxonomy" id="2745851"/>
    <lineage>
        <taxon>Bacteria</taxon>
        <taxon>Pseudomonadati</taxon>
        <taxon>Bacteroidota</taxon>
        <taxon>Flavobacteriia</taxon>
        <taxon>Flavobacteriales</taxon>
        <taxon>Weeksellaceae</taxon>
        <taxon>Moheibacter</taxon>
    </lineage>
</organism>
<name>A0A838ZR83_9FLAO</name>
<comment type="caution">
    <text evidence="1">The sequence shown here is derived from an EMBL/GenBank/DDBJ whole genome shotgun (WGS) entry which is preliminary data.</text>
</comment>
<protein>
    <submittedName>
        <fullName evidence="1">Uncharacterized protein</fullName>
    </submittedName>
</protein>
<gene>
    <name evidence="1" type="ORF">HU137_03595</name>
</gene>
<dbReference type="RefSeq" id="WP_182042433.1">
    <property type="nucleotide sequence ID" value="NZ_JACDZE010000001.1"/>
</dbReference>
<evidence type="ECO:0000313" key="1">
    <source>
        <dbReference type="EMBL" id="MBA5628852.1"/>
    </source>
</evidence>
<reference evidence="1 2" key="1">
    <citation type="submission" date="2020-07" db="EMBL/GenBank/DDBJ databases">
        <title>Moheibacter lacus sp. nov., a member of the family Flavobacteriaceae isolated from freshwater lake sediment.</title>
        <authorList>
            <person name="Liu Y."/>
        </authorList>
    </citation>
    <scope>NUCLEOTIDE SEQUENCE [LARGE SCALE GENOMIC DNA]</scope>
    <source>
        <strain evidence="1 2">BDHS18</strain>
    </source>
</reference>
<accession>A0A838ZR83</accession>
<proteinExistence type="predicted"/>
<sequence>MLRRDFISKIIEQMVNAVARLIKIDIENDQEKFLENFEEFLSTYFQISDKNLTKLLEENEERDAFLLDEKLKNQLMLLFVQAGIVFQKSNQTEKAKSCVKIIERIQNQHSDIYEFPSEESEKLGEKMEKLKSLLS</sequence>
<dbReference type="EMBL" id="JACDZE010000001">
    <property type="protein sequence ID" value="MBA5628852.1"/>
    <property type="molecule type" value="Genomic_DNA"/>
</dbReference>
<keyword evidence="2" id="KW-1185">Reference proteome</keyword>